<accession>A0A060X774</accession>
<proteinExistence type="predicted"/>
<feature type="compositionally biased region" description="Acidic residues" evidence="6">
    <location>
        <begin position="277"/>
        <end position="296"/>
    </location>
</feature>
<dbReference type="PaxDb" id="8022-A0A060X774"/>
<feature type="region of interest" description="Disordered" evidence="6">
    <location>
        <begin position="238"/>
        <end position="315"/>
    </location>
</feature>
<feature type="compositionally biased region" description="Polar residues" evidence="6">
    <location>
        <begin position="203"/>
        <end position="222"/>
    </location>
</feature>
<evidence type="ECO:0000313" key="8">
    <source>
        <dbReference type="EMBL" id="CDQ72690.1"/>
    </source>
</evidence>
<organism evidence="8 9">
    <name type="scientific">Oncorhynchus mykiss</name>
    <name type="common">Rainbow trout</name>
    <name type="synonym">Salmo gairdneri</name>
    <dbReference type="NCBI Taxonomy" id="8022"/>
    <lineage>
        <taxon>Eukaryota</taxon>
        <taxon>Metazoa</taxon>
        <taxon>Chordata</taxon>
        <taxon>Craniata</taxon>
        <taxon>Vertebrata</taxon>
        <taxon>Euteleostomi</taxon>
        <taxon>Actinopterygii</taxon>
        <taxon>Neopterygii</taxon>
        <taxon>Teleostei</taxon>
        <taxon>Protacanthopterygii</taxon>
        <taxon>Salmoniformes</taxon>
        <taxon>Salmonidae</taxon>
        <taxon>Salmoninae</taxon>
        <taxon>Oncorhynchus</taxon>
    </lineage>
</organism>
<protein>
    <recommendedName>
        <fullName evidence="7">C2H2-type domain-containing protein</fullName>
    </recommendedName>
</protein>
<dbReference type="FunFam" id="3.30.160.60:FF:000159">
    <property type="entry name" value="Mds1 and evi1 complex locus protein"/>
    <property type="match status" value="1"/>
</dbReference>
<dbReference type="AlphaFoldDB" id="A0A060X774"/>
<feature type="compositionally biased region" description="Basic and acidic residues" evidence="6">
    <location>
        <begin position="262"/>
        <end position="276"/>
    </location>
</feature>
<feature type="domain" description="C2H2-type" evidence="7">
    <location>
        <begin position="149"/>
        <end position="177"/>
    </location>
</feature>
<dbReference type="STRING" id="8022.A0A060X774"/>
<keyword evidence="4" id="KW-0862">Zinc</keyword>
<dbReference type="PROSITE" id="PS50157">
    <property type="entry name" value="ZINC_FINGER_C2H2_2"/>
    <property type="match status" value="2"/>
</dbReference>
<evidence type="ECO:0000256" key="6">
    <source>
        <dbReference type="SAM" id="MobiDB-lite"/>
    </source>
</evidence>
<evidence type="ECO:0000259" key="7">
    <source>
        <dbReference type="PROSITE" id="PS50157"/>
    </source>
</evidence>
<dbReference type="PANTHER" id="PTHR24379">
    <property type="entry name" value="KRAB AND ZINC FINGER DOMAIN-CONTAINING"/>
    <property type="match status" value="1"/>
</dbReference>
<name>A0A060X774_ONCMY</name>
<dbReference type="EMBL" id="FR904849">
    <property type="protein sequence ID" value="CDQ72690.1"/>
    <property type="molecule type" value="Genomic_DNA"/>
</dbReference>
<evidence type="ECO:0000313" key="9">
    <source>
        <dbReference type="Proteomes" id="UP000193380"/>
    </source>
</evidence>
<feature type="region of interest" description="Disordered" evidence="6">
    <location>
        <begin position="200"/>
        <end position="225"/>
    </location>
</feature>
<feature type="compositionally biased region" description="Basic and acidic residues" evidence="6">
    <location>
        <begin position="49"/>
        <end position="61"/>
    </location>
</feature>
<reference evidence="8" key="1">
    <citation type="journal article" date="2014" name="Nat. Commun.">
        <title>The rainbow trout genome provides novel insights into evolution after whole-genome duplication in vertebrates.</title>
        <authorList>
            <person name="Berthelot C."/>
            <person name="Brunet F."/>
            <person name="Chalopin D."/>
            <person name="Juanchich A."/>
            <person name="Bernard M."/>
            <person name="Noel B."/>
            <person name="Bento P."/>
            <person name="Da Silva C."/>
            <person name="Labadie K."/>
            <person name="Alberti A."/>
            <person name="Aury J.M."/>
            <person name="Louis A."/>
            <person name="Dehais P."/>
            <person name="Bardou P."/>
            <person name="Montfort J."/>
            <person name="Klopp C."/>
            <person name="Cabau C."/>
            <person name="Gaspin C."/>
            <person name="Thorgaard G.H."/>
            <person name="Boussaha M."/>
            <person name="Quillet E."/>
            <person name="Guyomard R."/>
            <person name="Galiana D."/>
            <person name="Bobe J."/>
            <person name="Volff J.N."/>
            <person name="Genet C."/>
            <person name="Wincker P."/>
            <person name="Jaillon O."/>
            <person name="Roest Crollius H."/>
            <person name="Guiguen Y."/>
        </authorList>
    </citation>
    <scope>NUCLEOTIDE SEQUENCE [LARGE SCALE GENOMIC DNA]</scope>
</reference>
<dbReference type="InterPro" id="IPR036236">
    <property type="entry name" value="Znf_C2H2_sf"/>
</dbReference>
<dbReference type="SMART" id="SM00355">
    <property type="entry name" value="ZnF_C2H2"/>
    <property type="match status" value="2"/>
</dbReference>
<evidence type="ECO:0000256" key="3">
    <source>
        <dbReference type="ARBA" id="ARBA00022771"/>
    </source>
</evidence>
<evidence type="ECO:0000256" key="2">
    <source>
        <dbReference type="ARBA" id="ARBA00022737"/>
    </source>
</evidence>
<dbReference type="SMART" id="SM00614">
    <property type="entry name" value="ZnF_BED"/>
    <property type="match status" value="1"/>
</dbReference>
<dbReference type="InterPro" id="IPR013087">
    <property type="entry name" value="Znf_C2H2_type"/>
</dbReference>
<feature type="compositionally biased region" description="Polar residues" evidence="6">
    <location>
        <begin position="14"/>
        <end position="31"/>
    </location>
</feature>
<evidence type="ECO:0000256" key="4">
    <source>
        <dbReference type="ARBA" id="ARBA00022833"/>
    </source>
</evidence>
<dbReference type="Gene3D" id="3.30.160.60">
    <property type="entry name" value="Classic Zinc Finger"/>
    <property type="match status" value="2"/>
</dbReference>
<keyword evidence="2" id="KW-0677">Repeat</keyword>
<feature type="compositionally biased region" description="Polar residues" evidence="6">
    <location>
        <begin position="239"/>
        <end position="249"/>
    </location>
</feature>
<evidence type="ECO:0000256" key="1">
    <source>
        <dbReference type="ARBA" id="ARBA00022723"/>
    </source>
</evidence>
<evidence type="ECO:0000256" key="5">
    <source>
        <dbReference type="PROSITE-ProRule" id="PRU00042"/>
    </source>
</evidence>
<gene>
    <name evidence="8" type="ORF">GSONMT00045318001</name>
</gene>
<sequence length="453" mass="50473">KRKQEEKVPAPFTPVSNSKPEASSRSTNQDQPLDLSMGGTRHRSSSRTSRREESKKIHVFGEDTAGVELPKADTSLQHARPTPFFMDPIYSRVEKRKMNDPFEALKDKYMRPAPGFLFHPQVGPVLSQCYCSFTKTARPGALFGFEAQARCKYCDRSFSISSNLQRHIRNIHNKEKPFKCHLCDRCFGQQTNLDRHLKKHENGNLSGTAASSPRSELDSSSAILDDKEDSYFNEIRNFIGNTGQNQPSPDHSEEGLNGGPFEEEKPLMASHGSHDLEEGEGEELAAEEEEEEEGEQSDSAAGKPRDEAPPSNLDDDIIHNEIEFDGPSDLDLNCKTSPRRDSVVSLLSSYEEEEDQSSYSALDHIRHFSDMHKMEDSEFSDGDGTAFGSPSLPEAVKQPLYRKSKSQVDAYAMMLSLADKDALHPANHTPATMWHSLARAAAESSAIQSLSHV</sequence>
<dbReference type="Proteomes" id="UP000193380">
    <property type="component" value="Unassembled WGS sequence"/>
</dbReference>
<dbReference type="GO" id="GO:0008270">
    <property type="term" value="F:zinc ion binding"/>
    <property type="evidence" value="ECO:0007669"/>
    <property type="project" value="UniProtKB-KW"/>
</dbReference>
<dbReference type="Pfam" id="PF00096">
    <property type="entry name" value="zf-C2H2"/>
    <property type="match status" value="2"/>
</dbReference>
<feature type="region of interest" description="Disordered" evidence="6">
    <location>
        <begin position="1"/>
        <end position="64"/>
    </location>
</feature>
<keyword evidence="1" id="KW-0479">Metal-binding</keyword>
<keyword evidence="3 5" id="KW-0863">Zinc-finger</keyword>
<feature type="non-terminal residue" evidence="8">
    <location>
        <position position="1"/>
    </location>
</feature>
<reference evidence="8" key="2">
    <citation type="submission" date="2014-03" db="EMBL/GenBank/DDBJ databases">
        <authorList>
            <person name="Genoscope - CEA"/>
        </authorList>
    </citation>
    <scope>NUCLEOTIDE SEQUENCE</scope>
</reference>
<dbReference type="SUPFAM" id="SSF57667">
    <property type="entry name" value="beta-beta-alpha zinc fingers"/>
    <property type="match status" value="1"/>
</dbReference>
<dbReference type="PANTHER" id="PTHR24379:SF121">
    <property type="entry name" value="C2H2-TYPE DOMAIN-CONTAINING PROTEIN"/>
    <property type="match status" value="1"/>
</dbReference>
<feature type="domain" description="C2H2-type" evidence="7">
    <location>
        <begin position="178"/>
        <end position="205"/>
    </location>
</feature>
<dbReference type="PROSITE" id="PS00028">
    <property type="entry name" value="ZINC_FINGER_C2H2_1"/>
    <property type="match status" value="2"/>
</dbReference>